<dbReference type="EMBL" id="JAFBCG010000001">
    <property type="protein sequence ID" value="MBM7804050.1"/>
    <property type="molecule type" value="Genomic_DNA"/>
</dbReference>
<evidence type="ECO:0000313" key="3">
    <source>
        <dbReference type="EMBL" id="MBM7804050.1"/>
    </source>
</evidence>
<dbReference type="InterPro" id="IPR036390">
    <property type="entry name" value="WH_DNA-bd_sf"/>
</dbReference>
<dbReference type="EMBL" id="BMOI01000005">
    <property type="protein sequence ID" value="GGK97303.1"/>
    <property type="molecule type" value="Genomic_DNA"/>
</dbReference>
<sequence>MSDLDLIGALTRLEGSVAALRSRLRERLEVSPGDLTVIQFVARAETADRTVRVKDLAGHLGLTGPAVTGVVDRLERAGHLCRVPNPDDGRSRHIELTPATRQAYAAAMDGTNQHLHDLVASFSDRERARFVRIVDRIVAAIDLGSPGA</sequence>
<dbReference type="Gene3D" id="1.10.10.10">
    <property type="entry name" value="Winged helix-like DNA-binding domain superfamily/Winged helix DNA-binding domain"/>
    <property type="match status" value="1"/>
</dbReference>
<dbReference type="PROSITE" id="PS50995">
    <property type="entry name" value="HTH_MARR_2"/>
    <property type="match status" value="1"/>
</dbReference>
<dbReference type="GO" id="GO:0003677">
    <property type="term" value="F:DNA binding"/>
    <property type="evidence" value="ECO:0007669"/>
    <property type="project" value="UniProtKB-KW"/>
</dbReference>
<dbReference type="PANTHER" id="PTHR33164">
    <property type="entry name" value="TRANSCRIPTIONAL REGULATOR, MARR FAMILY"/>
    <property type="match status" value="1"/>
</dbReference>
<keyword evidence="3" id="KW-0238">DNA-binding</keyword>
<dbReference type="InterPro" id="IPR039422">
    <property type="entry name" value="MarR/SlyA-like"/>
</dbReference>
<feature type="domain" description="HTH marR-type" evidence="1">
    <location>
        <begin position="3"/>
        <end position="139"/>
    </location>
</feature>
<dbReference type="PRINTS" id="PR00598">
    <property type="entry name" value="HTHMARR"/>
</dbReference>
<evidence type="ECO:0000313" key="2">
    <source>
        <dbReference type="EMBL" id="GGK97303.1"/>
    </source>
</evidence>
<reference evidence="2" key="2">
    <citation type="submission" date="2020-09" db="EMBL/GenBank/DDBJ databases">
        <authorList>
            <person name="Sun Q."/>
            <person name="Ohkuma M."/>
        </authorList>
    </citation>
    <scope>NUCLEOTIDE SEQUENCE</scope>
    <source>
        <strain evidence="2">JCM 1480</strain>
    </source>
</reference>
<accession>A0A8H9GB93</accession>
<keyword evidence="5" id="KW-1185">Reference proteome</keyword>
<comment type="caution">
    <text evidence="2">The sequence shown here is derived from an EMBL/GenBank/DDBJ whole genome shotgun (WGS) entry which is preliminary data.</text>
</comment>
<dbReference type="SUPFAM" id="SSF46785">
    <property type="entry name" value="Winged helix' DNA-binding domain"/>
    <property type="match status" value="1"/>
</dbReference>
<proteinExistence type="predicted"/>
<evidence type="ECO:0000313" key="5">
    <source>
        <dbReference type="Proteomes" id="UP000746584"/>
    </source>
</evidence>
<gene>
    <name evidence="2" type="ORF">GCM10009769_14330</name>
    <name evidence="3" type="ORF">JOE58_003301</name>
</gene>
<protein>
    <submittedName>
        <fullName evidence="3">DNA-binding MarR family transcriptional regulator</fullName>
    </submittedName>
</protein>
<dbReference type="Proteomes" id="UP000746584">
    <property type="component" value="Unassembled WGS sequence"/>
</dbReference>
<reference evidence="2" key="1">
    <citation type="journal article" date="2014" name="Int. J. Syst. Evol. Microbiol.">
        <title>Complete genome sequence of Corynebacterium casei LMG S-19264T (=DSM 44701T), isolated from a smear-ripened cheese.</title>
        <authorList>
            <consortium name="US DOE Joint Genome Institute (JGI-PGF)"/>
            <person name="Walter F."/>
            <person name="Albersmeier A."/>
            <person name="Kalinowski J."/>
            <person name="Ruckert C."/>
        </authorList>
    </citation>
    <scope>NUCLEOTIDE SEQUENCE</scope>
    <source>
        <strain evidence="2">JCM 1480</strain>
    </source>
</reference>
<evidence type="ECO:0000259" key="1">
    <source>
        <dbReference type="PROSITE" id="PS50995"/>
    </source>
</evidence>
<evidence type="ECO:0000313" key="4">
    <source>
        <dbReference type="Proteomes" id="UP000648535"/>
    </source>
</evidence>
<dbReference type="InterPro" id="IPR036388">
    <property type="entry name" value="WH-like_DNA-bd_sf"/>
</dbReference>
<dbReference type="GO" id="GO:0006950">
    <property type="term" value="P:response to stress"/>
    <property type="evidence" value="ECO:0007669"/>
    <property type="project" value="TreeGrafter"/>
</dbReference>
<dbReference type="Proteomes" id="UP000648535">
    <property type="component" value="Unassembled WGS sequence"/>
</dbReference>
<organism evidence="2 4">
    <name type="scientific">Curtobacterium luteum</name>
    <dbReference type="NCBI Taxonomy" id="33881"/>
    <lineage>
        <taxon>Bacteria</taxon>
        <taxon>Bacillati</taxon>
        <taxon>Actinomycetota</taxon>
        <taxon>Actinomycetes</taxon>
        <taxon>Micrococcales</taxon>
        <taxon>Microbacteriaceae</taxon>
        <taxon>Curtobacterium</taxon>
    </lineage>
</organism>
<dbReference type="InterPro" id="IPR000835">
    <property type="entry name" value="HTH_MarR-typ"/>
</dbReference>
<dbReference type="GO" id="GO:0003700">
    <property type="term" value="F:DNA-binding transcription factor activity"/>
    <property type="evidence" value="ECO:0007669"/>
    <property type="project" value="InterPro"/>
</dbReference>
<dbReference type="PANTHER" id="PTHR33164:SF43">
    <property type="entry name" value="HTH-TYPE TRANSCRIPTIONAL REPRESSOR YETL"/>
    <property type="match status" value="1"/>
</dbReference>
<reference evidence="3 5" key="3">
    <citation type="submission" date="2021-01" db="EMBL/GenBank/DDBJ databases">
        <title>Sequencing the genomes of 1000 actinobacteria strains.</title>
        <authorList>
            <person name="Klenk H.-P."/>
        </authorList>
    </citation>
    <scope>NUCLEOTIDE SEQUENCE [LARGE SCALE GENOMIC DNA]</scope>
    <source>
        <strain evidence="3 5">DSM 20542</strain>
    </source>
</reference>
<dbReference type="AlphaFoldDB" id="A0A8H9GB93"/>
<name>A0A8H9GB93_9MICO</name>
<dbReference type="SMART" id="SM00347">
    <property type="entry name" value="HTH_MARR"/>
    <property type="match status" value="1"/>
</dbReference>
<dbReference type="RefSeq" id="WP_022903060.1">
    <property type="nucleotide sequence ID" value="NZ_BMOI01000005.1"/>
</dbReference>
<dbReference type="Pfam" id="PF12802">
    <property type="entry name" value="MarR_2"/>
    <property type="match status" value="1"/>
</dbReference>